<evidence type="ECO:0000256" key="2">
    <source>
        <dbReference type="ARBA" id="ARBA00022475"/>
    </source>
</evidence>
<keyword evidence="5 6" id="KW-0472">Membrane</keyword>
<evidence type="ECO:0000256" key="1">
    <source>
        <dbReference type="ARBA" id="ARBA00004651"/>
    </source>
</evidence>
<feature type="transmembrane region" description="Helical" evidence="6">
    <location>
        <begin position="36"/>
        <end position="54"/>
    </location>
</feature>
<evidence type="ECO:0000256" key="6">
    <source>
        <dbReference type="SAM" id="Phobius"/>
    </source>
</evidence>
<organism evidence="8 9">
    <name type="scientific">Phytobacter ursingii</name>
    <dbReference type="NCBI Taxonomy" id="1972431"/>
    <lineage>
        <taxon>Bacteria</taxon>
        <taxon>Pseudomonadati</taxon>
        <taxon>Pseudomonadota</taxon>
        <taxon>Gammaproteobacteria</taxon>
        <taxon>Enterobacterales</taxon>
        <taxon>Enterobacteriaceae</taxon>
        <taxon>Phytobacter</taxon>
    </lineage>
</organism>
<keyword evidence="9" id="KW-1185">Reference proteome</keyword>
<evidence type="ECO:0000313" key="9">
    <source>
        <dbReference type="Proteomes" id="UP001286589"/>
    </source>
</evidence>
<evidence type="ECO:0000256" key="4">
    <source>
        <dbReference type="ARBA" id="ARBA00022989"/>
    </source>
</evidence>
<evidence type="ECO:0000313" key="8">
    <source>
        <dbReference type="EMBL" id="MDV2863544.1"/>
    </source>
</evidence>
<name>A0AB35RX93_9ENTR</name>
<protein>
    <submittedName>
        <fullName evidence="8">DMT family transporter</fullName>
    </submittedName>
</protein>
<dbReference type="PANTHER" id="PTHR32322:SF9">
    <property type="entry name" value="AMINO-ACID METABOLITE EFFLUX PUMP-RELATED"/>
    <property type="match status" value="1"/>
</dbReference>
<dbReference type="GO" id="GO:0005886">
    <property type="term" value="C:plasma membrane"/>
    <property type="evidence" value="ECO:0007669"/>
    <property type="project" value="UniProtKB-SubCell"/>
</dbReference>
<feature type="domain" description="EamA" evidence="7">
    <location>
        <begin position="149"/>
        <end position="289"/>
    </location>
</feature>
<comment type="subcellular location">
    <subcellularLocation>
        <location evidence="1">Cell membrane</location>
        <topology evidence="1">Multi-pass membrane protein</topology>
    </subcellularLocation>
</comment>
<dbReference type="InterPro" id="IPR000620">
    <property type="entry name" value="EamA_dom"/>
</dbReference>
<evidence type="ECO:0000256" key="5">
    <source>
        <dbReference type="ARBA" id="ARBA00023136"/>
    </source>
</evidence>
<dbReference type="RefSeq" id="WP_229220500.1">
    <property type="nucleotide sequence ID" value="NZ_JAWJAC010000007.1"/>
</dbReference>
<keyword evidence="4 6" id="KW-1133">Transmembrane helix</keyword>
<accession>A0AB35RX93</accession>
<dbReference type="Proteomes" id="UP001286589">
    <property type="component" value="Unassembled WGS sequence"/>
</dbReference>
<feature type="transmembrane region" description="Helical" evidence="6">
    <location>
        <begin position="273"/>
        <end position="289"/>
    </location>
</feature>
<feature type="transmembrane region" description="Helical" evidence="6">
    <location>
        <begin position="66"/>
        <end position="87"/>
    </location>
</feature>
<evidence type="ECO:0000256" key="3">
    <source>
        <dbReference type="ARBA" id="ARBA00022692"/>
    </source>
</evidence>
<evidence type="ECO:0000259" key="7">
    <source>
        <dbReference type="Pfam" id="PF00892"/>
    </source>
</evidence>
<dbReference type="EMBL" id="JAWJAC010000007">
    <property type="protein sequence ID" value="MDV2863544.1"/>
    <property type="molecule type" value="Genomic_DNA"/>
</dbReference>
<proteinExistence type="predicted"/>
<feature type="transmembrane region" description="Helical" evidence="6">
    <location>
        <begin position="248"/>
        <end position="267"/>
    </location>
</feature>
<gene>
    <name evidence="8" type="ORF">R0H02_13845</name>
</gene>
<feature type="domain" description="EamA" evidence="7">
    <location>
        <begin position="10"/>
        <end position="136"/>
    </location>
</feature>
<feature type="transmembrane region" description="Helical" evidence="6">
    <location>
        <begin position="189"/>
        <end position="210"/>
    </location>
</feature>
<dbReference type="Pfam" id="PF00892">
    <property type="entry name" value="EamA"/>
    <property type="match status" value="2"/>
</dbReference>
<feature type="transmembrane region" description="Helical" evidence="6">
    <location>
        <begin position="216"/>
        <end position="236"/>
    </location>
</feature>
<feature type="transmembrane region" description="Helical" evidence="6">
    <location>
        <begin position="145"/>
        <end position="168"/>
    </location>
</feature>
<dbReference type="InterPro" id="IPR050638">
    <property type="entry name" value="AA-Vitamin_Transporters"/>
</dbReference>
<keyword evidence="3 6" id="KW-0812">Transmembrane</keyword>
<feature type="transmembrane region" description="Helical" evidence="6">
    <location>
        <begin position="93"/>
        <end position="113"/>
    </location>
</feature>
<dbReference type="InterPro" id="IPR037185">
    <property type="entry name" value="EmrE-like"/>
</dbReference>
<reference evidence="8 9" key="1">
    <citation type="submission" date="2023-10" db="EMBL/GenBank/DDBJ databases">
        <title>Phytobacter spp. The emergence of a new genus of hospital-origin enterobacteria encoding carbapenemases in Argentina.</title>
        <authorList>
            <person name="Vay C."/>
            <person name="Almuzara M."/>
            <person name="Traglia G.M."/>
            <person name="Campos J."/>
        </authorList>
    </citation>
    <scope>NUCLEOTIDE SEQUENCE [LARGE SCALE GENOMIC DNA]</scope>
    <source>
        <strain evidence="8 9">CVMA36</strain>
    </source>
</reference>
<comment type="caution">
    <text evidence="8">The sequence shown here is derived from an EMBL/GenBank/DDBJ whole genome shotgun (WGS) entry which is preliminary data.</text>
</comment>
<dbReference type="Gene3D" id="1.10.3730.20">
    <property type="match status" value="1"/>
</dbReference>
<keyword evidence="2" id="KW-1003">Cell membrane</keyword>
<dbReference type="PANTHER" id="PTHR32322">
    <property type="entry name" value="INNER MEMBRANE TRANSPORTER"/>
    <property type="match status" value="1"/>
</dbReference>
<feature type="transmembrane region" description="Helical" evidence="6">
    <location>
        <begin position="122"/>
        <end position="139"/>
    </location>
</feature>
<sequence length="297" mass="31436">MRPSDYSRLVLLAAIWGASFLFMRIAAPEFGAVPTAFLRVLFGAIGLACLLVMMKSTFRFEGKFGVALMLGVINSGLPFLMYCLAATRLPAGYSAILNATTPLMGALLGGLFFGETLTLRKWGGVLSGIVGIIIITTTAKTDVTGSVVIGVIACLVATACYGLAGFLTRRWISQRGGLDPKMVAFGSQLGATLFLLPFFVGSVSHGPAIFWLQGGVWASVIALGLMCTALAYILYFRLIADIGPLRSLTVTFLIPPFAVLWGYLVLGETLSEGFGMGALIVCLAVWMIVSPGKTPAQ</sequence>
<dbReference type="SUPFAM" id="SSF103481">
    <property type="entry name" value="Multidrug resistance efflux transporter EmrE"/>
    <property type="match status" value="2"/>
</dbReference>
<dbReference type="AlphaFoldDB" id="A0AB35RX93"/>